<keyword evidence="1 9" id="KW-0479">Metal-binding</keyword>
<keyword evidence="2" id="KW-0227">DNA damage</keyword>
<evidence type="ECO:0000256" key="3">
    <source>
        <dbReference type="ARBA" id="ARBA00022801"/>
    </source>
</evidence>
<sequence>MAGRRVCAWAGDDPLMRRYHDEEWGVPVHDDRRLFEFLILEGAQAGLSWSTILRKRESYREAFAGFDPARVARFDARRRAMLLKNAGIVRNRLKVESTVSNARAFLDVRKEFGSFDSYVWRFVDGKPIQNHRTSLREVPARTPESDALSVDLRKRGFRFVGSTIMYAFMQAVGMVNDHEVSCYRQREIASRRERAPARNRTQRVEARDGGPGPRSS</sequence>
<protein>
    <recommendedName>
        <fullName evidence="8">DNA-3-methyladenine glycosylase I</fullName>
        <ecNumber evidence="8">3.2.2.20</ecNumber>
    </recommendedName>
</protein>
<evidence type="ECO:0000256" key="8">
    <source>
        <dbReference type="ARBA" id="ARBA00066766"/>
    </source>
</evidence>
<dbReference type="Proteomes" id="UP000316852">
    <property type="component" value="Unassembled WGS sequence"/>
</dbReference>
<dbReference type="GO" id="GO:0046872">
    <property type="term" value="F:metal ion binding"/>
    <property type="evidence" value="ECO:0007669"/>
    <property type="project" value="UniProtKB-KW"/>
</dbReference>
<feature type="region of interest" description="Disordered" evidence="10">
    <location>
        <begin position="191"/>
        <end position="216"/>
    </location>
</feature>
<comment type="caution">
    <text evidence="11">The sequence shown here is derived from an EMBL/GenBank/DDBJ whole genome shotgun (WGS) entry which is preliminary data.</text>
</comment>
<feature type="binding site" evidence="9">
    <location>
        <position position="7"/>
    </location>
    <ligand>
        <name>Zn(2+)</name>
        <dbReference type="ChEBI" id="CHEBI:29105"/>
    </ligand>
</feature>
<evidence type="ECO:0000256" key="6">
    <source>
        <dbReference type="ARBA" id="ARBA00052558"/>
    </source>
</evidence>
<keyword evidence="5" id="KW-0234">DNA repair</keyword>
<dbReference type="GO" id="GO:0006284">
    <property type="term" value="P:base-excision repair"/>
    <property type="evidence" value="ECO:0007669"/>
    <property type="project" value="InterPro"/>
</dbReference>
<dbReference type="SUPFAM" id="SSF48150">
    <property type="entry name" value="DNA-glycosylase"/>
    <property type="match status" value="1"/>
</dbReference>
<feature type="binding site" evidence="9">
    <location>
        <position position="178"/>
    </location>
    <ligand>
        <name>Zn(2+)</name>
        <dbReference type="ChEBI" id="CHEBI:29105"/>
    </ligand>
</feature>
<evidence type="ECO:0000313" key="12">
    <source>
        <dbReference type="Proteomes" id="UP000316852"/>
    </source>
</evidence>
<dbReference type="InterPro" id="IPR005019">
    <property type="entry name" value="Adenine_glyco"/>
</dbReference>
<evidence type="ECO:0000256" key="1">
    <source>
        <dbReference type="ARBA" id="ARBA00022723"/>
    </source>
</evidence>
<dbReference type="PANTHER" id="PTHR30037">
    <property type="entry name" value="DNA-3-METHYLADENINE GLYCOSYLASE 1"/>
    <property type="match status" value="1"/>
</dbReference>
<dbReference type="EMBL" id="VBOW01000065">
    <property type="protein sequence ID" value="TMQ57379.1"/>
    <property type="molecule type" value="Genomic_DNA"/>
</dbReference>
<reference evidence="11 12" key="1">
    <citation type="journal article" date="2019" name="Nat. Microbiol.">
        <title>Mediterranean grassland soil C-N compound turnover is dependent on rainfall and depth, and is mediated by genomically divergent microorganisms.</title>
        <authorList>
            <person name="Diamond S."/>
            <person name="Andeer P.F."/>
            <person name="Li Z."/>
            <person name="Crits-Christoph A."/>
            <person name="Burstein D."/>
            <person name="Anantharaman K."/>
            <person name="Lane K.R."/>
            <person name="Thomas B.C."/>
            <person name="Pan C."/>
            <person name="Northen T.R."/>
            <person name="Banfield J.F."/>
        </authorList>
    </citation>
    <scope>NUCLEOTIDE SEQUENCE [LARGE SCALE GENOMIC DNA]</scope>
    <source>
        <strain evidence="11">WS_6</strain>
    </source>
</reference>
<evidence type="ECO:0000256" key="10">
    <source>
        <dbReference type="SAM" id="MobiDB-lite"/>
    </source>
</evidence>
<proteinExistence type="predicted"/>
<dbReference type="InterPro" id="IPR052891">
    <property type="entry name" value="DNA-3mA_glycosylase"/>
</dbReference>
<evidence type="ECO:0000313" key="11">
    <source>
        <dbReference type="EMBL" id="TMQ57379.1"/>
    </source>
</evidence>
<dbReference type="Pfam" id="PF03352">
    <property type="entry name" value="Adenine_glyco"/>
    <property type="match status" value="1"/>
</dbReference>
<organism evidence="11 12">
    <name type="scientific">Eiseniibacteriota bacterium</name>
    <dbReference type="NCBI Taxonomy" id="2212470"/>
    <lineage>
        <taxon>Bacteria</taxon>
        <taxon>Candidatus Eiseniibacteriota</taxon>
    </lineage>
</organism>
<evidence type="ECO:0000256" key="4">
    <source>
        <dbReference type="ARBA" id="ARBA00022833"/>
    </source>
</evidence>
<feature type="binding site" evidence="9">
    <location>
        <position position="20"/>
    </location>
    <ligand>
        <name>Zn(2+)</name>
        <dbReference type="ChEBI" id="CHEBI:29105"/>
    </ligand>
</feature>
<name>A0A538T165_UNCEI</name>
<dbReference type="GO" id="GO:0008725">
    <property type="term" value="F:DNA-3-methyladenine glycosylase activity"/>
    <property type="evidence" value="ECO:0007669"/>
    <property type="project" value="UniProtKB-EC"/>
</dbReference>
<comment type="function">
    <text evidence="7">Hydrolysis of the deoxyribose N-glycosidic bond to excise 3-methyladenine from the damaged DNA polymer formed by alkylation lesions.</text>
</comment>
<evidence type="ECO:0000256" key="5">
    <source>
        <dbReference type="ARBA" id="ARBA00023204"/>
    </source>
</evidence>
<dbReference type="PANTHER" id="PTHR30037:SF4">
    <property type="entry name" value="DNA-3-METHYLADENINE GLYCOSYLASE I"/>
    <property type="match status" value="1"/>
</dbReference>
<feature type="binding site" evidence="9">
    <location>
        <position position="182"/>
    </location>
    <ligand>
        <name>Zn(2+)</name>
        <dbReference type="ChEBI" id="CHEBI:29105"/>
    </ligand>
</feature>
<comment type="catalytic activity">
    <reaction evidence="6">
        <text>Hydrolysis of alkylated DNA, releasing 3-methyladenine.</text>
        <dbReference type="EC" id="3.2.2.20"/>
    </reaction>
</comment>
<keyword evidence="4 9" id="KW-0862">Zinc</keyword>
<dbReference type="EC" id="3.2.2.20" evidence="8"/>
<dbReference type="FunFam" id="1.10.340.30:FF:000009">
    <property type="entry name" value="DNA-3-methyladenine glycosylase I"/>
    <property type="match status" value="1"/>
</dbReference>
<evidence type="ECO:0000256" key="7">
    <source>
        <dbReference type="ARBA" id="ARBA00057608"/>
    </source>
</evidence>
<accession>A0A538T165</accession>
<evidence type="ECO:0000256" key="2">
    <source>
        <dbReference type="ARBA" id="ARBA00022763"/>
    </source>
</evidence>
<dbReference type="InterPro" id="IPR011257">
    <property type="entry name" value="DNA_glycosylase"/>
</dbReference>
<feature type="compositionally biased region" description="Basic and acidic residues" evidence="10">
    <location>
        <begin position="191"/>
        <end position="208"/>
    </location>
</feature>
<keyword evidence="3" id="KW-0378">Hydrolase</keyword>
<dbReference type="Gene3D" id="1.10.340.30">
    <property type="entry name" value="Hypothetical protein, domain 2"/>
    <property type="match status" value="1"/>
</dbReference>
<gene>
    <name evidence="11" type="ORF">E6K76_10605</name>
</gene>
<evidence type="ECO:0000256" key="9">
    <source>
        <dbReference type="PIRSR" id="PIRSR605019-1"/>
    </source>
</evidence>
<dbReference type="AlphaFoldDB" id="A0A538T165"/>